<feature type="chain" id="PRO_5020756859" description="PKD/Chitinase domain-containing protein" evidence="2">
    <location>
        <begin position="31"/>
        <end position="279"/>
    </location>
</feature>
<reference evidence="3 4" key="1">
    <citation type="submission" date="2019-04" db="EMBL/GenBank/DDBJ databases">
        <authorList>
            <person name="Hwang J.C."/>
        </authorList>
    </citation>
    <scope>NUCLEOTIDE SEQUENCE [LARGE SCALE GENOMIC DNA]</scope>
    <source>
        <strain evidence="3 4">IMCC35001</strain>
    </source>
</reference>
<dbReference type="AlphaFoldDB" id="A0A4U1BCH8"/>
<feature type="region of interest" description="Disordered" evidence="1">
    <location>
        <begin position="255"/>
        <end position="279"/>
    </location>
</feature>
<comment type="caution">
    <text evidence="3">The sequence shown here is derived from an EMBL/GenBank/DDBJ whole genome shotgun (WGS) entry which is preliminary data.</text>
</comment>
<dbReference type="Pfam" id="PF22352">
    <property type="entry name" value="K319L-like_PKD"/>
    <property type="match status" value="1"/>
</dbReference>
<name>A0A4U1BCH8_9GAMM</name>
<keyword evidence="4" id="KW-1185">Reference proteome</keyword>
<feature type="region of interest" description="Disordered" evidence="1">
    <location>
        <begin position="28"/>
        <end position="72"/>
    </location>
</feature>
<dbReference type="EMBL" id="SWCI01000012">
    <property type="protein sequence ID" value="TKB47745.1"/>
    <property type="molecule type" value="Genomic_DNA"/>
</dbReference>
<keyword evidence="2" id="KW-0732">Signal</keyword>
<feature type="compositionally biased region" description="Polar residues" evidence="1">
    <location>
        <begin position="33"/>
        <end position="45"/>
    </location>
</feature>
<evidence type="ECO:0008006" key="5">
    <source>
        <dbReference type="Google" id="ProtNLM"/>
    </source>
</evidence>
<organism evidence="3 4">
    <name type="scientific">Ferrimonas sediminicola</name>
    <dbReference type="NCBI Taxonomy" id="2569538"/>
    <lineage>
        <taxon>Bacteria</taxon>
        <taxon>Pseudomonadati</taxon>
        <taxon>Pseudomonadota</taxon>
        <taxon>Gammaproteobacteria</taxon>
        <taxon>Alteromonadales</taxon>
        <taxon>Ferrimonadaceae</taxon>
        <taxon>Ferrimonas</taxon>
    </lineage>
</organism>
<dbReference type="InterPro" id="IPR013783">
    <property type="entry name" value="Ig-like_fold"/>
</dbReference>
<protein>
    <recommendedName>
        <fullName evidence="5">PKD/Chitinase domain-containing protein</fullName>
    </recommendedName>
</protein>
<evidence type="ECO:0000256" key="1">
    <source>
        <dbReference type="SAM" id="MobiDB-lite"/>
    </source>
</evidence>
<dbReference type="RefSeq" id="WP_136854080.1">
    <property type="nucleotide sequence ID" value="NZ_SWCI01000012.1"/>
</dbReference>
<dbReference type="Proteomes" id="UP000305674">
    <property type="component" value="Unassembled WGS sequence"/>
</dbReference>
<feature type="compositionally biased region" description="Polar residues" evidence="1">
    <location>
        <begin position="56"/>
        <end position="65"/>
    </location>
</feature>
<evidence type="ECO:0000256" key="2">
    <source>
        <dbReference type="SAM" id="SignalP"/>
    </source>
</evidence>
<gene>
    <name evidence="3" type="ORF">FCL40_14810</name>
</gene>
<evidence type="ECO:0000313" key="3">
    <source>
        <dbReference type="EMBL" id="TKB47745.1"/>
    </source>
</evidence>
<evidence type="ECO:0000313" key="4">
    <source>
        <dbReference type="Proteomes" id="UP000305674"/>
    </source>
</evidence>
<dbReference type="Gene3D" id="2.60.40.10">
    <property type="entry name" value="Immunoglobulins"/>
    <property type="match status" value="1"/>
</dbReference>
<feature type="signal peptide" evidence="2">
    <location>
        <begin position="1"/>
        <end position="30"/>
    </location>
</feature>
<proteinExistence type="predicted"/>
<sequence>MHSLFSPNKGRTLLALAMVTLLGACGGSDADDQPSTPETPVNQAPSARLDGPGSVSERTSVQLSAEGSADPDGTIASYRWQLELGRYQDGQVSLQPGGNSATLRVGELAEDAEIVVILTVVDDQGAQNQHSLTLSLEEVDRDRLPQMPAEADRDTAGVDSDNDGVRDDVEIKILELYPLSQPERELARMGAAKYAEVIAAGTQQDDVRQTLAANELAKMSACFVGEYGMNASQKAAIIRALMLNTRERQQAYDAFDRSRSGTVGNSYDPADLDCQLPQE</sequence>
<dbReference type="OrthoDB" id="6397878at2"/>
<accession>A0A4U1BCH8</accession>